<dbReference type="PANTHER" id="PTHR46890:SF48">
    <property type="entry name" value="RNA-DIRECTED DNA POLYMERASE"/>
    <property type="match status" value="1"/>
</dbReference>
<feature type="domain" description="Reverse transcriptase" evidence="1">
    <location>
        <begin position="130"/>
        <end position="226"/>
    </location>
</feature>
<dbReference type="Pfam" id="PF00078">
    <property type="entry name" value="RVT_1"/>
    <property type="match status" value="1"/>
</dbReference>
<dbReference type="EMBL" id="JACGWJ010000008">
    <property type="protein sequence ID" value="KAL0403939.1"/>
    <property type="molecule type" value="Genomic_DNA"/>
</dbReference>
<reference evidence="2" key="1">
    <citation type="submission" date="2020-06" db="EMBL/GenBank/DDBJ databases">
        <authorList>
            <person name="Li T."/>
            <person name="Hu X."/>
            <person name="Zhang T."/>
            <person name="Song X."/>
            <person name="Zhang H."/>
            <person name="Dai N."/>
            <person name="Sheng W."/>
            <person name="Hou X."/>
            <person name="Wei L."/>
        </authorList>
    </citation>
    <scope>NUCLEOTIDE SEQUENCE</scope>
    <source>
        <strain evidence="2">G02</strain>
        <tissue evidence="2">Leaf</tissue>
    </source>
</reference>
<accession>A0AAW2THJ8</accession>
<proteinExistence type="predicted"/>
<dbReference type="PANTHER" id="PTHR46890">
    <property type="entry name" value="NON-LTR RETROLELEMENT REVERSE TRANSCRIPTASE-LIKE PROTEIN-RELATED"/>
    <property type="match status" value="1"/>
</dbReference>
<dbReference type="AlphaFoldDB" id="A0AAW2THJ8"/>
<gene>
    <name evidence="2" type="ORF">Sradi_2034700</name>
</gene>
<evidence type="ECO:0000259" key="1">
    <source>
        <dbReference type="Pfam" id="PF00078"/>
    </source>
</evidence>
<evidence type="ECO:0000313" key="2">
    <source>
        <dbReference type="EMBL" id="KAL0403939.1"/>
    </source>
</evidence>
<dbReference type="InterPro" id="IPR052343">
    <property type="entry name" value="Retrotransposon-Effector_Assoc"/>
</dbReference>
<dbReference type="CDD" id="cd01650">
    <property type="entry name" value="RT_nLTR_like"/>
    <property type="match status" value="1"/>
</dbReference>
<sequence length="233" mass="26056">MNTIKQLRDEAGVMKDNVGDIQGIIAQYFRNIFASNQPMDSELNGVLSVIQPRVTTEMNRTLVEPFTAVEVKLAVFSMFPLKSPGPDGIPPLFIQKFWPIIGDDISCSVLRILNDLVLYRKMNHTHVVLIPKCDAPETVGQLRPISLCNVTIRIASKCIANRLKGFLDSIISQTQSAFIPGRLITDNVLLAFEVNHYLKISTRAKVNSVALKLDMSKAYDMVEWPFSEVCFLG</sequence>
<dbReference type="InterPro" id="IPR043502">
    <property type="entry name" value="DNA/RNA_pol_sf"/>
</dbReference>
<name>A0AAW2THJ8_SESRA</name>
<comment type="caution">
    <text evidence="2">The sequence shown here is derived from an EMBL/GenBank/DDBJ whole genome shotgun (WGS) entry which is preliminary data.</text>
</comment>
<reference evidence="2" key="2">
    <citation type="journal article" date="2024" name="Plant">
        <title>Genomic evolution and insights into agronomic trait innovations of Sesamum species.</title>
        <authorList>
            <person name="Miao H."/>
            <person name="Wang L."/>
            <person name="Qu L."/>
            <person name="Liu H."/>
            <person name="Sun Y."/>
            <person name="Le M."/>
            <person name="Wang Q."/>
            <person name="Wei S."/>
            <person name="Zheng Y."/>
            <person name="Lin W."/>
            <person name="Duan Y."/>
            <person name="Cao H."/>
            <person name="Xiong S."/>
            <person name="Wang X."/>
            <person name="Wei L."/>
            <person name="Li C."/>
            <person name="Ma Q."/>
            <person name="Ju M."/>
            <person name="Zhao R."/>
            <person name="Li G."/>
            <person name="Mu C."/>
            <person name="Tian Q."/>
            <person name="Mei H."/>
            <person name="Zhang T."/>
            <person name="Gao T."/>
            <person name="Zhang H."/>
        </authorList>
    </citation>
    <scope>NUCLEOTIDE SEQUENCE</scope>
    <source>
        <strain evidence="2">G02</strain>
    </source>
</reference>
<protein>
    <recommendedName>
        <fullName evidence="1">Reverse transcriptase domain-containing protein</fullName>
    </recommendedName>
</protein>
<dbReference type="InterPro" id="IPR000477">
    <property type="entry name" value="RT_dom"/>
</dbReference>
<dbReference type="SUPFAM" id="SSF56672">
    <property type="entry name" value="DNA/RNA polymerases"/>
    <property type="match status" value="1"/>
</dbReference>
<organism evidence="2">
    <name type="scientific">Sesamum radiatum</name>
    <name type="common">Black benniseed</name>
    <dbReference type="NCBI Taxonomy" id="300843"/>
    <lineage>
        <taxon>Eukaryota</taxon>
        <taxon>Viridiplantae</taxon>
        <taxon>Streptophyta</taxon>
        <taxon>Embryophyta</taxon>
        <taxon>Tracheophyta</taxon>
        <taxon>Spermatophyta</taxon>
        <taxon>Magnoliopsida</taxon>
        <taxon>eudicotyledons</taxon>
        <taxon>Gunneridae</taxon>
        <taxon>Pentapetalae</taxon>
        <taxon>asterids</taxon>
        <taxon>lamiids</taxon>
        <taxon>Lamiales</taxon>
        <taxon>Pedaliaceae</taxon>
        <taxon>Sesamum</taxon>
    </lineage>
</organism>